<organism evidence="1 2">
    <name type="scientific">Folsomia candida</name>
    <name type="common">Springtail</name>
    <dbReference type="NCBI Taxonomy" id="158441"/>
    <lineage>
        <taxon>Eukaryota</taxon>
        <taxon>Metazoa</taxon>
        <taxon>Ecdysozoa</taxon>
        <taxon>Arthropoda</taxon>
        <taxon>Hexapoda</taxon>
        <taxon>Collembola</taxon>
        <taxon>Entomobryomorpha</taxon>
        <taxon>Isotomoidea</taxon>
        <taxon>Isotomidae</taxon>
        <taxon>Proisotominae</taxon>
        <taxon>Folsomia</taxon>
    </lineage>
</organism>
<comment type="caution">
    <text evidence="1">The sequence shown here is derived from an EMBL/GenBank/DDBJ whole genome shotgun (WGS) entry which is preliminary data.</text>
</comment>
<proteinExistence type="predicted"/>
<dbReference type="EMBL" id="LNIX01000046">
    <property type="protein sequence ID" value="OXA38414.1"/>
    <property type="molecule type" value="Genomic_DNA"/>
</dbReference>
<dbReference type="InterPro" id="IPR012674">
    <property type="entry name" value="Calycin"/>
</dbReference>
<evidence type="ECO:0000313" key="1">
    <source>
        <dbReference type="EMBL" id="OXA38414.1"/>
    </source>
</evidence>
<protein>
    <submittedName>
        <fullName evidence="1">Fatty acid-binding protein 5</fullName>
    </submittedName>
</protein>
<accession>A0A226D0M0</accession>
<reference evidence="1 2" key="1">
    <citation type="submission" date="2015-12" db="EMBL/GenBank/DDBJ databases">
        <title>The genome of Folsomia candida.</title>
        <authorList>
            <person name="Faddeeva A."/>
            <person name="Derks M.F."/>
            <person name="Anvar Y."/>
            <person name="Smit S."/>
            <person name="Van Straalen N."/>
            <person name="Roelofs D."/>
        </authorList>
    </citation>
    <scope>NUCLEOTIDE SEQUENCE [LARGE SCALE GENOMIC DNA]</scope>
    <source>
        <strain evidence="1 2">VU population</strain>
        <tissue evidence="1">Whole body</tissue>
    </source>
</reference>
<keyword evidence="2" id="KW-1185">Reference proteome</keyword>
<sequence>MKLHPYFDFNMGDTTIVQVSGGGYKLSLNPTCMNRSLEFTLGEEFTQSIPELGTFKTTFTVNGENELVQTAISSQTNEIFVIRRIYNGKPISFYAHKEQVEIVSDLLQK</sequence>
<evidence type="ECO:0000313" key="2">
    <source>
        <dbReference type="Proteomes" id="UP000198287"/>
    </source>
</evidence>
<gene>
    <name evidence="1" type="ORF">Fcan01_26822</name>
</gene>
<dbReference type="AlphaFoldDB" id="A0A226D0M0"/>
<dbReference type="SUPFAM" id="SSF50814">
    <property type="entry name" value="Lipocalins"/>
    <property type="match status" value="1"/>
</dbReference>
<dbReference type="Proteomes" id="UP000198287">
    <property type="component" value="Unassembled WGS sequence"/>
</dbReference>
<dbReference type="Gene3D" id="2.40.128.20">
    <property type="match status" value="1"/>
</dbReference>
<name>A0A226D0M0_FOLCA</name>